<protein>
    <submittedName>
        <fullName evidence="1">Uncharacterized protein</fullName>
    </submittedName>
</protein>
<proteinExistence type="predicted"/>
<accession>A0ACC2VZ29</accession>
<organism evidence="1 2">
    <name type="scientific">Naganishia cerealis</name>
    <dbReference type="NCBI Taxonomy" id="610337"/>
    <lineage>
        <taxon>Eukaryota</taxon>
        <taxon>Fungi</taxon>
        <taxon>Dikarya</taxon>
        <taxon>Basidiomycota</taxon>
        <taxon>Agaricomycotina</taxon>
        <taxon>Tremellomycetes</taxon>
        <taxon>Filobasidiales</taxon>
        <taxon>Filobasidiaceae</taxon>
        <taxon>Naganishia</taxon>
    </lineage>
</organism>
<keyword evidence="2" id="KW-1185">Reference proteome</keyword>
<dbReference type="Proteomes" id="UP001241377">
    <property type="component" value="Unassembled WGS sequence"/>
</dbReference>
<gene>
    <name evidence="1" type="ORF">QFC19_004190</name>
</gene>
<comment type="caution">
    <text evidence="1">The sequence shown here is derived from an EMBL/GenBank/DDBJ whole genome shotgun (WGS) entry which is preliminary data.</text>
</comment>
<name>A0ACC2VZ29_9TREE</name>
<evidence type="ECO:0000313" key="2">
    <source>
        <dbReference type="Proteomes" id="UP001241377"/>
    </source>
</evidence>
<dbReference type="EMBL" id="JASBWR010000043">
    <property type="protein sequence ID" value="KAJ9104056.1"/>
    <property type="molecule type" value="Genomic_DNA"/>
</dbReference>
<evidence type="ECO:0000313" key="1">
    <source>
        <dbReference type="EMBL" id="KAJ9104056.1"/>
    </source>
</evidence>
<reference evidence="1" key="1">
    <citation type="submission" date="2023-04" db="EMBL/GenBank/DDBJ databases">
        <title>Draft Genome sequencing of Naganishia species isolated from polar environments using Oxford Nanopore Technology.</title>
        <authorList>
            <person name="Leo P."/>
            <person name="Venkateswaran K."/>
        </authorList>
    </citation>
    <scope>NUCLEOTIDE SEQUENCE</scope>
    <source>
        <strain evidence="1">MNA-CCFEE 5261</strain>
    </source>
</reference>
<sequence>MTSHPALITSPLITSTPPRRYSGCSSVSATTPNTASSQQSSPFHFAEFQTEIGTLQQRLIEERSRRSSGHPVKRTAETSERIGNTDRPETEAGNSTSRIGEESYVISRELHDGTTSVRPVIKHSSSNTPALAESDPMAVEHLREARQELQAVIEEALEESCEKMESIDNGTFLNLEDAQIKENMQTVALRDDDAQTTQFRSTDNPDGSHLLVQGDEISVALASSPLVSPPASSPISDSADGGLISFEDLVRHQRRNSDSSASHAPLFSPGARSHPTSPSFPPMRSRAGSSCGSLKDGMPSRSRHASILRSPTTVNNTSLSPTPIHISGASQLTKIRRTFSSAKVLESQSKEPPQPEMISIKNVALGNGAGARILSPASILSAAEAASPTNIDGLSATFATKHSADVNTQDSKIPPNADEQEARVPTDQLTKPQSQPHSVGIDYAREPKMHDALYSDFQQQDSTDQPESDQLRHHDTHLWDSVWPSAASNTSSLNTLGHVPYPKPISDVSPALTPRFPIHSRTMSQGYGSVLVHHATMPTHTEQKVPLVHSLSTPRSLSSRPNPPALPYKAPSYNSGIPLSFSSQLTQTSLSSAWPQGPSARRGSIASLGLWPLNKNVNAGGSGRVMEENAEKIDTAGLMEQESGDVTRTVEDESECDVRAR</sequence>